<evidence type="ECO:0008006" key="3">
    <source>
        <dbReference type="Google" id="ProtNLM"/>
    </source>
</evidence>
<evidence type="ECO:0000313" key="2">
    <source>
        <dbReference type="Proteomes" id="UP000663440"/>
    </source>
</evidence>
<dbReference type="PROSITE" id="PS51257">
    <property type="entry name" value="PROKAR_LIPOPROTEIN"/>
    <property type="match status" value="1"/>
</dbReference>
<reference evidence="1 2" key="1">
    <citation type="submission" date="2021-03" db="EMBL/GenBank/DDBJ databases">
        <title>Flavobacterium kribbensis sp. nov, an endophytic bacteria, isolated from soybean.</title>
        <authorList>
            <person name="Lee J."/>
            <person name="Seo J."/>
        </authorList>
    </citation>
    <scope>NUCLEOTIDE SEQUENCE [LARGE SCALE GENOMIC DNA]</scope>
    <source>
        <strain evidence="1 2">BB8</strain>
    </source>
</reference>
<sequence>MKTYKTFLLAIVLSFASCSKDIKKQILEVTDKISNKIESISESTVETVKEYKNSIVDKITTTEVSAENKETVNDTIAEEKIENEKFIGITHFKKFIAECKTGETITQKELIENHNIPADGIKLIKSITKTAEDEIEIKWKSTWFIERISDAKFTDAKIKFKFEANKMYTSGKAIGIKYKKKIYTDLIIIGTKAYIPSVKGYHWKIGK</sequence>
<accession>A0ABX7QHW1</accession>
<name>A0ABX7QHW1_9FLAO</name>
<dbReference type="RefSeq" id="WP_207297811.1">
    <property type="nucleotide sequence ID" value="NZ_CP071448.1"/>
</dbReference>
<evidence type="ECO:0000313" key="1">
    <source>
        <dbReference type="EMBL" id="QSW90662.1"/>
    </source>
</evidence>
<dbReference type="Proteomes" id="UP000663440">
    <property type="component" value="Chromosome"/>
</dbReference>
<proteinExistence type="predicted"/>
<keyword evidence="2" id="KW-1185">Reference proteome</keyword>
<dbReference type="EMBL" id="CP071448">
    <property type="protein sequence ID" value="QSW90662.1"/>
    <property type="molecule type" value="Genomic_DNA"/>
</dbReference>
<organism evidence="1 2">
    <name type="scientific">Flavobacterium endoglycinae</name>
    <dbReference type="NCBI Taxonomy" id="2816357"/>
    <lineage>
        <taxon>Bacteria</taxon>
        <taxon>Pseudomonadati</taxon>
        <taxon>Bacteroidota</taxon>
        <taxon>Flavobacteriia</taxon>
        <taxon>Flavobacteriales</taxon>
        <taxon>Flavobacteriaceae</taxon>
        <taxon>Flavobacterium</taxon>
    </lineage>
</organism>
<gene>
    <name evidence="1" type="ORF">J0383_07585</name>
</gene>
<protein>
    <recommendedName>
        <fullName evidence="3">Lipoprotein</fullName>
    </recommendedName>
</protein>